<protein>
    <submittedName>
        <fullName evidence="2">Uncharacterized protein</fullName>
    </submittedName>
</protein>
<dbReference type="EMBL" id="CP017420">
    <property type="protein sequence ID" value="AOV00443.1"/>
    <property type="molecule type" value="Genomic_DNA"/>
</dbReference>
<reference evidence="2" key="2">
    <citation type="submission" date="2023-03" db="EMBL/GenBank/DDBJ databases">
        <title>Synergistic degradation of erythromycin by symbiotic bacteria Ery-6A and Ery-6B and application in simulated water remediation.</title>
        <authorList>
            <person name="Xu S."/>
        </authorList>
    </citation>
    <scope>NUCLEOTIDE SEQUENCE</scope>
    <source>
        <strain evidence="2">Ery-6A</strain>
    </source>
</reference>
<gene>
    <name evidence="1" type="ORF">BI380_03245</name>
    <name evidence="2" type="ORF">PYR84_17515</name>
</gene>
<sequence>MPQLFLNNFQTQFIADVRAAPQTGAPASELDYGVLRVSDGAAGTLLNPPAGGWYVLTAYKRSGSLETDYEILRVTAVDNSVIGECRLTVLRGQEGTAPRAYNSGDLLEMRMTAGGMREVVQTTDERMSNPRAPTGAAGGVLAGQYPNPEFAQPMALAADLLGKVDKVPGKGLSANDFTDEAAAKLSGVATGATKNATDAQLRDRSTHTGEQAIASITGLQDALDTTLKKSGDTMKGSLNFSGDGLKLSGDFSNSNITNRLTIQSNVANGITGIWLLPNGSAQISGITLASSSDANSASVGTLTIFPSDFRIGSSASGSGAYLPTTFYTNGIERMRIDNTGRVGVGTQNPAQRIDFAGNTNRLLIDVDGPDYIESTVVRSGASFAAKICRAAQYVFQIGAAEAVRIDANGNFGVGTAAPLSKFSAVNVSLTGGGPAVFGGAADPNSVARLQGGSVALDFGVYQSGAYWLQARIAADYTSNQWLYLNPNGGAVLVGGGGFGYGPGAGGTVIQATSKSANVTINKPAGRIVTHNGVVNSGSSVAFNVYNSAVSPADVVVLSGVITETNPGSYSIRVAWVSTGAFSIVITNLSGTNLAESITFNFVVLKGSGA</sequence>
<keyword evidence="3" id="KW-1185">Reference proteome</keyword>
<accession>A0AAX3SFE9</accession>
<dbReference type="KEGG" id="dts:BI380_03245"/>
<dbReference type="Proteomes" id="UP000095607">
    <property type="component" value="Chromosome"/>
</dbReference>
<evidence type="ECO:0000313" key="2">
    <source>
        <dbReference type="EMBL" id="WFF78735.1"/>
    </source>
</evidence>
<dbReference type="Proteomes" id="UP001219066">
    <property type="component" value="Chromosome"/>
</dbReference>
<dbReference type="RefSeq" id="WP_046238118.1">
    <property type="nucleotide sequence ID" value="NZ_CBCSDN010000014.1"/>
</dbReference>
<evidence type="ECO:0000313" key="3">
    <source>
        <dbReference type="Proteomes" id="UP000095607"/>
    </source>
</evidence>
<evidence type="ECO:0000313" key="1">
    <source>
        <dbReference type="EMBL" id="AOV00443.1"/>
    </source>
</evidence>
<dbReference type="EMBL" id="CP120956">
    <property type="protein sequence ID" value="WFF78735.1"/>
    <property type="molecule type" value="Genomic_DNA"/>
</dbReference>
<name>A0AAX3SFE9_9BURK</name>
<proteinExistence type="predicted"/>
<organism evidence="2 4">
    <name type="scientific">Delftia tsuruhatensis</name>
    <dbReference type="NCBI Taxonomy" id="180282"/>
    <lineage>
        <taxon>Bacteria</taxon>
        <taxon>Pseudomonadati</taxon>
        <taxon>Pseudomonadota</taxon>
        <taxon>Betaproteobacteria</taxon>
        <taxon>Burkholderiales</taxon>
        <taxon>Comamonadaceae</taxon>
        <taxon>Delftia</taxon>
    </lineage>
</organism>
<reference evidence="1 3" key="1">
    <citation type="submission" date="2016-09" db="EMBL/GenBank/DDBJ databases">
        <title>Complete genome sequence of Deltia acidovorans CM13 isolated from murine proximal colonic tissue.</title>
        <authorList>
            <person name="Saffarian A."/>
        </authorList>
    </citation>
    <scope>NUCLEOTIDE SEQUENCE [LARGE SCALE GENOMIC DNA]</scope>
    <source>
        <strain evidence="1 3">CM13</strain>
    </source>
</reference>
<evidence type="ECO:0000313" key="4">
    <source>
        <dbReference type="Proteomes" id="UP001219066"/>
    </source>
</evidence>
<dbReference type="AlphaFoldDB" id="A0AAX3SFE9"/>